<gene>
    <name evidence="1" type="ORF">BHLFYP23_01887</name>
</gene>
<sequence>MESKRKSVTIIGGDDGPISIFVAGSKERKSFIRSVKYLVYKIRRMRLEERIQAQPHTIKQVIRFIMKKYNAKEIEHDDFYLEHKKYLKQSLIEEYRPELLKELPKPEYPKEADKDQWREFHAKYEEWAEGVNEISEKDFPMDFHVYKIKCAENASVQINIEKVNKHLAIQCTGENKYMRRLQKIANSIYRYYGVTEKDIEQKTERYEAMVCCLCQL</sequence>
<protein>
    <submittedName>
        <fullName evidence="1">Uncharacterized protein</fullName>
    </submittedName>
</protein>
<evidence type="ECO:0000313" key="1">
    <source>
        <dbReference type="EMBL" id="VYS87124.1"/>
    </source>
</evidence>
<reference evidence="1" key="1">
    <citation type="submission" date="2019-11" db="EMBL/GenBank/DDBJ databases">
        <authorList>
            <person name="Feng L."/>
        </authorList>
    </citation>
    <scope>NUCLEOTIDE SEQUENCE</scope>
    <source>
        <strain evidence="1">BhanseniiLFYP23</strain>
    </source>
</reference>
<dbReference type="RefSeq" id="WP_004221583.1">
    <property type="nucleotide sequence ID" value="NZ_CACRSY010000007.1"/>
</dbReference>
<name>A0A6N2S2A6_BLAHA</name>
<proteinExistence type="predicted"/>
<dbReference type="AlphaFoldDB" id="A0A6N2S2A6"/>
<accession>A0A6N2S2A6</accession>
<dbReference type="EMBL" id="CACRSY010000007">
    <property type="protein sequence ID" value="VYS87124.1"/>
    <property type="molecule type" value="Genomic_DNA"/>
</dbReference>
<organism evidence="1">
    <name type="scientific">Blautia hansenii</name>
    <name type="common">Ruminococcus hansenii</name>
    <dbReference type="NCBI Taxonomy" id="1322"/>
    <lineage>
        <taxon>Bacteria</taxon>
        <taxon>Bacillati</taxon>
        <taxon>Bacillota</taxon>
        <taxon>Clostridia</taxon>
        <taxon>Lachnospirales</taxon>
        <taxon>Lachnospiraceae</taxon>
        <taxon>Blautia</taxon>
    </lineage>
</organism>